<feature type="repeat" description="TPR" evidence="1">
    <location>
        <begin position="57"/>
        <end position="90"/>
    </location>
</feature>
<evidence type="ECO:0000259" key="2">
    <source>
        <dbReference type="Pfam" id="PF20698"/>
    </source>
</evidence>
<dbReference type="Gene3D" id="1.25.40.10">
    <property type="entry name" value="Tetratricopeptide repeat domain"/>
    <property type="match status" value="2"/>
</dbReference>
<dbReference type="HOGENOM" id="CLU_283235_0_0_5"/>
<dbReference type="InterPro" id="IPR011990">
    <property type="entry name" value="TPR-like_helical_dom_sf"/>
</dbReference>
<protein>
    <submittedName>
        <fullName evidence="3">Tetratricopeptide TPR_2 repeat protein</fullName>
    </submittedName>
</protein>
<proteinExistence type="predicted"/>
<gene>
    <name evidence="3" type="ordered locus">Bind_0329</name>
</gene>
<sequence>MPQDTDQRILTVLEQALNPQIDFLRERLRVGYAKEAENGLRKMLATLPGEASPYVIFRIKANIGNCLAQLGDISGALGWFDEAVETAPREPKAIATRAFALILRKELKEAITFAQTELALDPNNEELAARLIDACISLDDGTDPEQMIPAGLKHREQVLLARCLHALQRDQQERWWSLARLGAQTYPESHFFKVLATEADVDEIARATRHEKYRALTDVERGKIQSSADVLEGIWLRIKGSEVPNREDGLSALTTCSVAYRLLEDGPKAIELAGELVDRSDYEPALILAVQIALIFNDNELVSRGLAKLPSQGAAGFFKGVFEFNKGNWSEAAQILREAEIPDIEKPFVAHILTLASLGISQDQGDEIVLDKARQEAVTEPRALIVIAKLAHRHGFGEVASRAYSDAVSLLGPKTSHPARITIASYAHSLGDYGIVISALDGHLDLGAITPELLQLSDAHALERPTRQRNMKFYERLTPAVRSHLRIVRGYASILTDRRRYSEAEAVLKKAIEAFPKDAYLLLKLIEIYRRTDRDEEIRKFIIERDETTFVGPPLYAMQWSHQLRDAGEFSRALSLAYQTLQAHPDDPQLALGYVGLILGDNSQMIIPNQTNVGQDCWVMIKDDLGRTDSFIIGHGPAILGIEVVSIHQERAKRLVGKKVNDSFETSDLGGQQRAWTIKEIKSKYLHVLHTVMQSFQTRFPSTPGLWGFTTVEGDIQPILDMVKAHADSQRKVVEELYLKGLPLAIMARSIGMDVTRFAYFIRSLGLDIVTANGTSAEFDKGISTAKDYRNAGAVLDEYTAIVAAEVSSLPLLKSWFGTLSVPASVIDELDAGITRAKADLGRTQLSLGFVRGEFVRHDINDEFLEQQINALKSVKQKIEDHCVIEPVTFPDTIPEEIADLYRMTGQRVLEPMYLAASRGDVLLSDDLHYRQIAAVLTRVDGTWLQAVVLAAQSQGLVTPKDQTNITVGLAVRRHGNIWLNPQSLAMYFDESTAEGFAALCHFIGNIGADMPGHTVVTARFLKILWLTRKATLERDARTSCILSALLRHRADDWAYWIAYIWIHGDYYLKKYILAWLRGHFLPTQPFEDALNYWLVKVLS</sequence>
<dbReference type="SUPFAM" id="SSF48452">
    <property type="entry name" value="TPR-like"/>
    <property type="match status" value="2"/>
</dbReference>
<dbReference type="Pfam" id="PF20698">
    <property type="entry name" value="PIN-TPR-GreABC"/>
    <property type="match status" value="1"/>
</dbReference>
<dbReference type="KEGG" id="bid:Bind_0329"/>
<dbReference type="InterPro" id="IPR019734">
    <property type="entry name" value="TPR_rpt"/>
</dbReference>
<evidence type="ECO:0000313" key="4">
    <source>
        <dbReference type="Proteomes" id="UP000001695"/>
    </source>
</evidence>
<dbReference type="PROSITE" id="PS50005">
    <property type="entry name" value="TPR"/>
    <property type="match status" value="1"/>
</dbReference>
<organism evidence="3 4">
    <name type="scientific">Beijerinckia indica subsp. indica (strain ATCC 9039 / DSM 1715 / NCIMB 8712)</name>
    <dbReference type="NCBI Taxonomy" id="395963"/>
    <lineage>
        <taxon>Bacteria</taxon>
        <taxon>Pseudomonadati</taxon>
        <taxon>Pseudomonadota</taxon>
        <taxon>Alphaproteobacteria</taxon>
        <taxon>Hyphomicrobiales</taxon>
        <taxon>Beijerinckiaceae</taxon>
        <taxon>Beijerinckia</taxon>
    </lineage>
</organism>
<dbReference type="STRING" id="395963.Bind_0329"/>
<keyword evidence="4" id="KW-1185">Reference proteome</keyword>
<dbReference type="AlphaFoldDB" id="B2IDD1"/>
<keyword evidence="1" id="KW-0802">TPR repeat</keyword>
<dbReference type="Proteomes" id="UP000001695">
    <property type="component" value="Chromosome"/>
</dbReference>
<dbReference type="EMBL" id="CP001016">
    <property type="protein sequence ID" value="ACB93983.1"/>
    <property type="molecule type" value="Genomic_DNA"/>
</dbReference>
<dbReference type="InterPro" id="IPR048987">
    <property type="entry name" value="PIN-TPR-GreABC"/>
</dbReference>
<evidence type="ECO:0000313" key="3">
    <source>
        <dbReference type="EMBL" id="ACB93983.1"/>
    </source>
</evidence>
<reference evidence="4" key="1">
    <citation type="submission" date="2008-03" db="EMBL/GenBank/DDBJ databases">
        <title>Complete sequence of chromosome of Beijerinckia indica subsp. indica ATCC 9039.</title>
        <authorList>
            <consortium name="US DOE Joint Genome Institute"/>
            <person name="Copeland A."/>
            <person name="Lucas S."/>
            <person name="Lapidus A."/>
            <person name="Glavina del Rio T."/>
            <person name="Dalin E."/>
            <person name="Tice H."/>
            <person name="Bruce D."/>
            <person name="Goodwin L."/>
            <person name="Pitluck S."/>
            <person name="LaButti K."/>
            <person name="Schmutz J."/>
            <person name="Larimer F."/>
            <person name="Land M."/>
            <person name="Hauser L."/>
            <person name="Kyrpides N."/>
            <person name="Mikhailova N."/>
            <person name="Dunfield P.F."/>
            <person name="Dedysh S.N."/>
            <person name="Liesack W."/>
            <person name="Saw J.H."/>
            <person name="Alam M."/>
            <person name="Chen Y."/>
            <person name="Murrell J.C."/>
            <person name="Richardson P."/>
        </authorList>
    </citation>
    <scope>NUCLEOTIDE SEQUENCE [LARGE SCALE GENOMIC DNA]</scope>
    <source>
        <strain evidence="4">ATCC 9039 / DSM 1715 / NCIMB 8712</strain>
    </source>
</reference>
<dbReference type="SMART" id="SM00028">
    <property type="entry name" value="TPR"/>
    <property type="match status" value="3"/>
</dbReference>
<feature type="domain" description="PIN" evidence="2">
    <location>
        <begin position="795"/>
        <end position="935"/>
    </location>
</feature>
<accession>B2IDD1</accession>
<dbReference type="eggNOG" id="COG0457">
    <property type="taxonomic scope" value="Bacteria"/>
</dbReference>
<name>B2IDD1_BEII9</name>
<reference evidence="3 4" key="2">
    <citation type="journal article" date="2010" name="J. Bacteriol.">
        <title>Complete genome sequence of Beijerinckia indica subsp. indica.</title>
        <authorList>
            <person name="Tamas I."/>
            <person name="Dedysh S.N."/>
            <person name="Liesack W."/>
            <person name="Stott M.B."/>
            <person name="Alam M."/>
            <person name="Murrell J.C."/>
            <person name="Dunfield P.F."/>
        </authorList>
    </citation>
    <scope>NUCLEOTIDE SEQUENCE [LARGE SCALE GENOMIC DNA]</scope>
    <source>
        <strain evidence="4">ATCC 9039 / DSM 1715 / NCIMB 8712</strain>
    </source>
</reference>
<evidence type="ECO:0000256" key="1">
    <source>
        <dbReference type="PROSITE-ProRule" id="PRU00339"/>
    </source>
</evidence>